<dbReference type="OrthoDB" id="7253902at2"/>
<accession>A0A511BKK9</accession>
<gene>
    <name evidence="1" type="ORF">SSA02_00400</name>
</gene>
<comment type="caution">
    <text evidence="1">The sequence shown here is derived from an EMBL/GenBank/DDBJ whole genome shotgun (WGS) entry which is preliminary data.</text>
</comment>
<sequence>MPKFNNYFRIPSVEGQEVLVVATSDGVETLNATASQIAGAPADSPPSGEFFAEEGAKVSRFGDRFFVGAASDYPALNTRNVDRQDWLSAIMATTSIGPWALENAQSASLSRFGNSGFVAGSRTSDALKWRDKLGHIPSSIGVAAWGISDDVTTPTTTTAYAYYGEAWRMPGVNYQPSFVMELEAVNLGGAAHGVSTPYHPNCGGGTYAIQIGAGGGHTEGTSDCEAGIVFVSNPDSWKTGILFGNTSLAGTDGDDSGYGCAISMARNQGIEWRTPESREGVQGLDAGAMMFSTVSQTARGQRLQFSDDGFLVTNMSGQLLFSVLPNAKPTNTLNIQAGSDLAAAGVYVQKGENGSPNLGLYPAEGGEIQMASPVSGVGGALPARAEGGFLHLNVNGRDYRVPLFSVEQVGG</sequence>
<dbReference type="RefSeq" id="WP_147091934.1">
    <property type="nucleotide sequence ID" value="NZ_BJVC01000001.1"/>
</dbReference>
<evidence type="ECO:0000313" key="2">
    <source>
        <dbReference type="Proteomes" id="UP000321405"/>
    </source>
</evidence>
<reference evidence="1 2" key="1">
    <citation type="submission" date="2019-07" db="EMBL/GenBank/DDBJ databases">
        <title>Whole genome shotgun sequence of Swaminathania salitolerans NBRC 104436.</title>
        <authorList>
            <person name="Hosoyama A."/>
            <person name="Uohara A."/>
            <person name="Ohji S."/>
            <person name="Ichikawa N."/>
        </authorList>
    </citation>
    <scope>NUCLEOTIDE SEQUENCE [LARGE SCALE GENOMIC DNA]</scope>
    <source>
        <strain evidence="1 2">NBRC 104436</strain>
    </source>
</reference>
<organism evidence="1 2">
    <name type="scientific">Swaminathania salitolerans</name>
    <dbReference type="NCBI Taxonomy" id="182838"/>
    <lineage>
        <taxon>Bacteria</taxon>
        <taxon>Pseudomonadati</taxon>
        <taxon>Pseudomonadota</taxon>
        <taxon>Alphaproteobacteria</taxon>
        <taxon>Acetobacterales</taxon>
        <taxon>Acetobacteraceae</taxon>
        <taxon>Swaminathania</taxon>
    </lineage>
</organism>
<keyword evidence="2" id="KW-1185">Reference proteome</keyword>
<dbReference type="EMBL" id="BJVC01000001">
    <property type="protein sequence ID" value="GEL00877.1"/>
    <property type="molecule type" value="Genomic_DNA"/>
</dbReference>
<proteinExistence type="predicted"/>
<protein>
    <submittedName>
        <fullName evidence="1">Uncharacterized protein</fullName>
    </submittedName>
</protein>
<evidence type="ECO:0000313" key="1">
    <source>
        <dbReference type="EMBL" id="GEL00877.1"/>
    </source>
</evidence>
<name>A0A511BKK9_9PROT</name>
<dbReference type="AlphaFoldDB" id="A0A511BKK9"/>
<dbReference type="Proteomes" id="UP000321405">
    <property type="component" value="Unassembled WGS sequence"/>
</dbReference>